<comment type="caution">
    <text evidence="2">The sequence shown here is derived from an EMBL/GenBank/DDBJ whole genome shotgun (WGS) entry which is preliminary data.</text>
</comment>
<name>A0A437MAR8_9SPHN</name>
<dbReference type="Proteomes" id="UP000282971">
    <property type="component" value="Unassembled WGS sequence"/>
</dbReference>
<sequence length="64" mass="6845">MKQVRLKPGHKTALAIFAVPMVLAVLSLGGLIVGLLGDGWEDIAAWIGLAAPVAAALWAWQRRR</sequence>
<keyword evidence="1" id="KW-0472">Membrane</keyword>
<evidence type="ECO:0000256" key="1">
    <source>
        <dbReference type="SAM" id="Phobius"/>
    </source>
</evidence>
<evidence type="ECO:0008006" key="4">
    <source>
        <dbReference type="Google" id="ProtNLM"/>
    </source>
</evidence>
<reference evidence="2 3" key="1">
    <citation type="submission" date="2019-01" db="EMBL/GenBank/DDBJ databases">
        <authorList>
            <person name="Chen W.-M."/>
        </authorList>
    </citation>
    <scope>NUCLEOTIDE SEQUENCE [LARGE SCALE GENOMIC DNA]</scope>
    <source>
        <strain evidence="2 3">CCP-7</strain>
    </source>
</reference>
<keyword evidence="3" id="KW-1185">Reference proteome</keyword>
<dbReference type="RefSeq" id="WP_127744310.1">
    <property type="nucleotide sequence ID" value="NZ_SACN01000001.1"/>
</dbReference>
<evidence type="ECO:0000313" key="3">
    <source>
        <dbReference type="Proteomes" id="UP000282971"/>
    </source>
</evidence>
<evidence type="ECO:0000313" key="2">
    <source>
        <dbReference type="EMBL" id="RVT94735.1"/>
    </source>
</evidence>
<accession>A0A437MAR8</accession>
<gene>
    <name evidence="2" type="ORF">EOD43_13155</name>
</gene>
<dbReference type="EMBL" id="SACN01000001">
    <property type="protein sequence ID" value="RVT94735.1"/>
    <property type="molecule type" value="Genomic_DNA"/>
</dbReference>
<proteinExistence type="predicted"/>
<keyword evidence="1" id="KW-0812">Transmembrane</keyword>
<feature type="transmembrane region" description="Helical" evidence="1">
    <location>
        <begin position="43"/>
        <end position="60"/>
    </location>
</feature>
<protein>
    <recommendedName>
        <fullName evidence="4">DUF4175 domain-containing protein</fullName>
    </recommendedName>
</protein>
<organism evidence="2 3">
    <name type="scientific">Sphingomonas crocodyli</name>
    <dbReference type="NCBI Taxonomy" id="1979270"/>
    <lineage>
        <taxon>Bacteria</taxon>
        <taxon>Pseudomonadati</taxon>
        <taxon>Pseudomonadota</taxon>
        <taxon>Alphaproteobacteria</taxon>
        <taxon>Sphingomonadales</taxon>
        <taxon>Sphingomonadaceae</taxon>
        <taxon>Sphingomonas</taxon>
    </lineage>
</organism>
<keyword evidence="1" id="KW-1133">Transmembrane helix</keyword>
<dbReference type="AlphaFoldDB" id="A0A437MAR8"/>
<feature type="transmembrane region" description="Helical" evidence="1">
    <location>
        <begin position="12"/>
        <end position="37"/>
    </location>
</feature>